<evidence type="ECO:0000313" key="2">
    <source>
        <dbReference type="Proteomes" id="UP000251956"/>
    </source>
</evidence>
<accession>A0A330GGL8</accession>
<proteinExistence type="predicted"/>
<evidence type="ECO:0000313" key="1">
    <source>
        <dbReference type="EMBL" id="RAZ71774.1"/>
    </source>
</evidence>
<sequence>MQALCRAVIVDASPALHKQIQRLRDAPRWAPPMTGIWFSRKRLGDRTRDFLVMPRGVSQSTRHALTDKPDEGRLFLA</sequence>
<dbReference type="EMBL" id="QMBQ01000012">
    <property type="protein sequence ID" value="RAZ71774.1"/>
    <property type="molecule type" value="Genomic_DNA"/>
</dbReference>
<keyword evidence="2" id="KW-1185">Reference proteome</keyword>
<comment type="caution">
    <text evidence="1">The sequence shown here is derived from an EMBL/GenBank/DDBJ whole genome shotgun (WGS) entry which is preliminary data.</text>
</comment>
<reference evidence="1 2" key="1">
    <citation type="submission" date="2018-07" db="EMBL/GenBank/DDBJ databases">
        <title>Diversity of Mesorhizobium strains in Brazil.</title>
        <authorList>
            <person name="Helene L.C.F."/>
            <person name="Dall'Agnol R."/>
            <person name="Delamuta J.R.M."/>
            <person name="Hungria M."/>
        </authorList>
    </citation>
    <scope>NUCLEOTIDE SEQUENCE [LARGE SCALE GENOMIC DNA]</scope>
    <source>
        <strain evidence="1 2">CNPSo 3140</strain>
    </source>
</reference>
<gene>
    <name evidence="1" type="ORF">DPM35_29830</name>
</gene>
<dbReference type="Proteomes" id="UP000251956">
    <property type="component" value="Unassembled WGS sequence"/>
</dbReference>
<organism evidence="1 2">
    <name type="scientific">Mesorhizobium atlanticum</name>
    <dbReference type="NCBI Taxonomy" id="2233532"/>
    <lineage>
        <taxon>Bacteria</taxon>
        <taxon>Pseudomonadati</taxon>
        <taxon>Pseudomonadota</taxon>
        <taxon>Alphaproteobacteria</taxon>
        <taxon>Hyphomicrobiales</taxon>
        <taxon>Phyllobacteriaceae</taxon>
        <taxon>Mesorhizobium</taxon>
    </lineage>
</organism>
<dbReference type="AlphaFoldDB" id="A0A330GGL8"/>
<name>A0A330GGL8_9HYPH</name>
<protein>
    <submittedName>
        <fullName evidence="1">Uncharacterized protein</fullName>
    </submittedName>
</protein>